<organism evidence="1 2">
    <name type="scientific">Yarrowia lipolytica</name>
    <name type="common">Candida lipolytica</name>
    <dbReference type="NCBI Taxonomy" id="4952"/>
    <lineage>
        <taxon>Eukaryota</taxon>
        <taxon>Fungi</taxon>
        <taxon>Dikarya</taxon>
        <taxon>Ascomycota</taxon>
        <taxon>Saccharomycotina</taxon>
        <taxon>Dipodascomycetes</taxon>
        <taxon>Dipodascales</taxon>
        <taxon>Dipodascales incertae sedis</taxon>
        <taxon>Yarrowia</taxon>
    </lineage>
</organism>
<dbReference type="AlphaFoldDB" id="A0A1D8NHI9"/>
<protein>
    <submittedName>
        <fullName evidence="1">Uncharacterized protein</fullName>
    </submittedName>
</protein>
<dbReference type="GeneID" id="94583538"/>
<dbReference type="Proteomes" id="UP000182444">
    <property type="component" value="Chromosome 1E"/>
</dbReference>
<dbReference type="RefSeq" id="XP_068139028.1">
    <property type="nucleotide sequence ID" value="XM_068282927.1"/>
</dbReference>
<dbReference type="EMBL" id="CP017557">
    <property type="protein sequence ID" value="AOW05094.1"/>
    <property type="molecule type" value="Genomic_DNA"/>
</dbReference>
<dbReference type="VEuPathDB" id="FungiDB:YALI1_E09381g"/>
<gene>
    <name evidence="1" type="ORF">YALI1_E09381g</name>
</gene>
<accession>A0A1D8NHI9</accession>
<evidence type="ECO:0000313" key="2">
    <source>
        <dbReference type="Proteomes" id="UP000182444"/>
    </source>
</evidence>
<proteinExistence type="predicted"/>
<evidence type="ECO:0000313" key="1">
    <source>
        <dbReference type="EMBL" id="AOW05094.1"/>
    </source>
</evidence>
<reference evidence="1 2" key="1">
    <citation type="journal article" date="2016" name="PLoS ONE">
        <title>Sequence Assembly of Yarrowia lipolytica Strain W29/CLIB89 Shows Transposable Element Diversity.</title>
        <authorList>
            <person name="Magnan C."/>
            <person name="Yu J."/>
            <person name="Chang I."/>
            <person name="Jahn E."/>
            <person name="Kanomata Y."/>
            <person name="Wu J."/>
            <person name="Zeller M."/>
            <person name="Oakes M."/>
            <person name="Baldi P."/>
            <person name="Sandmeyer S."/>
        </authorList>
    </citation>
    <scope>NUCLEOTIDE SEQUENCE [LARGE SCALE GENOMIC DNA]</scope>
    <source>
        <strain evidence="2">CLIB89(W29)</strain>
    </source>
</reference>
<name>A0A1D8NHI9_YARLL</name>
<sequence length="159" mass="17794">MTSPSHLDSPPDELMEQICLHCGLDSIVLLWRLRNIVKSYSETVLYNGWPWLNSGSREAFNIDRRRKRLEELHGITADVTPAEIPKSRTHTNEQVPAHVVLLRDPSQLMVGFYLDYCTYCTSTIHTTPDLSSLETASHSLLCSTCPSTTAEVTLSSSST</sequence>